<dbReference type="CDD" id="cd00303">
    <property type="entry name" value="retropepsin_like"/>
    <property type="match status" value="1"/>
</dbReference>
<name>A0A8N4IB75_ELAGV</name>
<dbReference type="InterPro" id="IPR021109">
    <property type="entry name" value="Peptidase_aspartic_dom_sf"/>
</dbReference>
<dbReference type="PANTHER" id="PTHR35046">
    <property type="entry name" value="ZINC KNUCKLE (CCHC-TYPE) FAMILY PROTEIN"/>
    <property type="match status" value="1"/>
</dbReference>
<dbReference type="RefSeq" id="XP_029117705.1">
    <property type="nucleotide sequence ID" value="XM_029261872.1"/>
</dbReference>
<dbReference type="PANTHER" id="PTHR35046:SF9">
    <property type="entry name" value="RNA-DIRECTED DNA POLYMERASE"/>
    <property type="match status" value="1"/>
</dbReference>
<dbReference type="Proteomes" id="UP000504607">
    <property type="component" value="Unplaced"/>
</dbReference>
<keyword evidence="1" id="KW-1185">Reference proteome</keyword>
<organism evidence="1 2">
    <name type="scientific">Elaeis guineensis var. tenera</name>
    <name type="common">Oil palm</name>
    <dbReference type="NCBI Taxonomy" id="51953"/>
    <lineage>
        <taxon>Eukaryota</taxon>
        <taxon>Viridiplantae</taxon>
        <taxon>Streptophyta</taxon>
        <taxon>Embryophyta</taxon>
        <taxon>Tracheophyta</taxon>
        <taxon>Spermatophyta</taxon>
        <taxon>Magnoliopsida</taxon>
        <taxon>Liliopsida</taxon>
        <taxon>Arecaceae</taxon>
        <taxon>Arecoideae</taxon>
        <taxon>Cocoseae</taxon>
        <taxon>Elaeidinae</taxon>
        <taxon>Elaeis</taxon>
    </lineage>
</organism>
<evidence type="ECO:0000313" key="1">
    <source>
        <dbReference type="Proteomes" id="UP000504607"/>
    </source>
</evidence>
<dbReference type="OrthoDB" id="686243at2759"/>
<gene>
    <name evidence="2" type="primary">LOC114913275</name>
</gene>
<protein>
    <submittedName>
        <fullName evidence="2">Uncharacterized protein LOC114913275</fullName>
    </submittedName>
</protein>
<reference evidence="2" key="1">
    <citation type="submission" date="2025-08" db="UniProtKB">
        <authorList>
            <consortium name="RefSeq"/>
        </authorList>
    </citation>
    <scope>IDENTIFICATION</scope>
</reference>
<evidence type="ECO:0000313" key="2">
    <source>
        <dbReference type="RefSeq" id="XP_029117705.1"/>
    </source>
</evidence>
<proteinExistence type="predicted"/>
<dbReference type="Gene3D" id="2.40.70.10">
    <property type="entry name" value="Acid Proteases"/>
    <property type="match status" value="1"/>
</dbReference>
<sequence length="284" mass="32457">MVELQSYVFLDDVIELAVKVERQCKHGASKPSKTTNSSSLSPWSVPKAVLKQVEKASEYPNKRMMFIQGSQEEIESEDEAILEEVKEDYVEFADEGELLVIRRNLNLQAKVDDEQRENIFHTRCTIHDKVCGVIIDGGSCTNMAFTILIEKLNLVTMKHPRPYRLQWLTDDGDVKVTKQVVVPFSIGKSYKDEVVCDVVPMKASHLLLGRPWQYDRRAIHDGFKNTYSFAKNRKNIVLAPLSPQQVQKDQLVIEKGKKENLFANKGEVKRVLTNHKIIFVLVAK</sequence>
<accession>A0A8N4IB75</accession>
<dbReference type="AlphaFoldDB" id="A0A8N4IB75"/>